<dbReference type="AlphaFoldDB" id="A0A367RZG4"/>
<evidence type="ECO:0000313" key="2">
    <source>
        <dbReference type="Proteomes" id="UP000252085"/>
    </source>
</evidence>
<name>A0A367RZG4_NOSPU</name>
<reference evidence="1 2" key="1">
    <citation type="submission" date="2016-04" db="EMBL/GenBank/DDBJ databases">
        <authorList>
            <person name="Evans L.H."/>
            <person name="Alamgir A."/>
            <person name="Owens N."/>
            <person name="Weber N.D."/>
            <person name="Virtaneva K."/>
            <person name="Barbian K."/>
            <person name="Babar A."/>
            <person name="Rosenke K."/>
        </authorList>
    </citation>
    <scope>NUCLEOTIDE SEQUENCE [LARGE SCALE GENOMIC DNA]</scope>
    <source>
        <strain evidence="1">NIES-2108</strain>
    </source>
</reference>
<proteinExistence type="predicted"/>
<sequence length="194" mass="21031">MNLLTNADKSIRIITYLGLIALSACTAVSSQEQIFTSKEGKFSIAMPGSFVEEVNTPIKGITTRTWTTIKDESAYTVAHSTFAKKIAVEKVPKILQALSEAAKKSNFVNGKRIAGSSVMKNGYKCLDFTLTGVPSPSLQAEIKKKGINVNNKLIYQRSLLCIKDNQAVEALALLPSSDELKSKGASFIQSLNLK</sequence>
<protein>
    <submittedName>
        <fullName evidence="1">Uncharacterized protein</fullName>
    </submittedName>
</protein>
<organism evidence="1 2">
    <name type="scientific">Nostoc punctiforme NIES-2108</name>
    <dbReference type="NCBI Taxonomy" id="1356359"/>
    <lineage>
        <taxon>Bacteria</taxon>
        <taxon>Bacillati</taxon>
        <taxon>Cyanobacteriota</taxon>
        <taxon>Cyanophyceae</taxon>
        <taxon>Nostocales</taxon>
        <taxon>Nostocaceae</taxon>
        <taxon>Nostoc</taxon>
    </lineage>
</organism>
<dbReference type="Proteomes" id="UP000252085">
    <property type="component" value="Unassembled WGS sequence"/>
</dbReference>
<comment type="caution">
    <text evidence="1">The sequence shown here is derived from an EMBL/GenBank/DDBJ whole genome shotgun (WGS) entry which is preliminary data.</text>
</comment>
<dbReference type="EMBL" id="LXQE01000026">
    <property type="protein sequence ID" value="RCJ41948.1"/>
    <property type="molecule type" value="Genomic_DNA"/>
</dbReference>
<evidence type="ECO:0000313" key="1">
    <source>
        <dbReference type="EMBL" id="RCJ41948.1"/>
    </source>
</evidence>
<accession>A0A367RZG4</accession>
<gene>
    <name evidence="1" type="ORF">A6769_38485</name>
</gene>